<dbReference type="Pfam" id="PF01284">
    <property type="entry name" value="MARVEL"/>
    <property type="match status" value="1"/>
</dbReference>
<reference evidence="7" key="1">
    <citation type="submission" date="2021-12" db="EMBL/GenBank/DDBJ databases">
        <title>Prjna785345.</title>
        <authorList>
            <person name="Rujirawat T."/>
            <person name="Krajaejun T."/>
        </authorList>
    </citation>
    <scope>NUCLEOTIDE SEQUENCE</scope>
    <source>
        <strain evidence="7">Pi057C3</strain>
    </source>
</reference>
<keyword evidence="8" id="KW-1185">Reference proteome</keyword>
<feature type="transmembrane region" description="Helical" evidence="5">
    <location>
        <begin position="95"/>
        <end position="116"/>
    </location>
</feature>
<protein>
    <recommendedName>
        <fullName evidence="6">MARVEL domain-containing protein</fullName>
    </recommendedName>
</protein>
<evidence type="ECO:0000256" key="1">
    <source>
        <dbReference type="ARBA" id="ARBA00004141"/>
    </source>
</evidence>
<evidence type="ECO:0000313" key="8">
    <source>
        <dbReference type="Proteomes" id="UP001209570"/>
    </source>
</evidence>
<dbReference type="InterPro" id="IPR052649">
    <property type="entry name" value="NCE102-like"/>
</dbReference>
<keyword evidence="2 5" id="KW-0812">Transmembrane</keyword>
<dbReference type="Proteomes" id="UP001209570">
    <property type="component" value="Unassembled WGS sequence"/>
</dbReference>
<sequence>MNNAPSAPPSSVTLAVRGAQLVCAALALGLSAGSFPGVTMTTFEPESRDSITITTYLGGPTSNFALLTAWSAAVFVAGWLVLARTGRLAVLSRPYQLTIDGVFSIVTLSAGIALAAGDYVHHCDVFQSNIKMVNCAIIKSAAAFQFLAGFAFLASLVMTWRSSPASAAVDATDSHPFAASVTPRAENLPAAAQPTATKDVIGANAA</sequence>
<name>A0AAD5LQP9_PYTIN</name>
<organism evidence="7 8">
    <name type="scientific">Pythium insidiosum</name>
    <name type="common">Pythiosis disease agent</name>
    <dbReference type="NCBI Taxonomy" id="114742"/>
    <lineage>
        <taxon>Eukaryota</taxon>
        <taxon>Sar</taxon>
        <taxon>Stramenopiles</taxon>
        <taxon>Oomycota</taxon>
        <taxon>Peronosporomycetes</taxon>
        <taxon>Pythiales</taxon>
        <taxon>Pythiaceae</taxon>
        <taxon>Pythium</taxon>
    </lineage>
</organism>
<dbReference type="AlphaFoldDB" id="A0AAD5LQP9"/>
<evidence type="ECO:0000256" key="2">
    <source>
        <dbReference type="ARBA" id="ARBA00022692"/>
    </source>
</evidence>
<dbReference type="PANTHER" id="PTHR28165:SF1">
    <property type="entry name" value="NON-CLASSICAL EXPORT PROTEIN 2-RELATED"/>
    <property type="match status" value="1"/>
</dbReference>
<accession>A0AAD5LQP9</accession>
<dbReference type="PANTHER" id="PTHR28165">
    <property type="entry name" value="NON-CLASSICAL EXPORT PROTEIN 2-RELATED"/>
    <property type="match status" value="1"/>
</dbReference>
<keyword evidence="3 5" id="KW-1133">Transmembrane helix</keyword>
<evidence type="ECO:0000256" key="4">
    <source>
        <dbReference type="ARBA" id="ARBA00023136"/>
    </source>
</evidence>
<feature type="transmembrane region" description="Helical" evidence="5">
    <location>
        <begin position="63"/>
        <end position="83"/>
    </location>
</feature>
<dbReference type="EMBL" id="JAKCXM010001724">
    <property type="protein sequence ID" value="KAJ0390712.1"/>
    <property type="molecule type" value="Genomic_DNA"/>
</dbReference>
<dbReference type="InterPro" id="IPR008253">
    <property type="entry name" value="Marvel"/>
</dbReference>
<feature type="transmembrane region" description="Helical" evidence="5">
    <location>
        <begin position="21"/>
        <end position="43"/>
    </location>
</feature>
<proteinExistence type="predicted"/>
<comment type="caution">
    <text evidence="7">The sequence shown here is derived from an EMBL/GenBank/DDBJ whole genome shotgun (WGS) entry which is preliminary data.</text>
</comment>
<evidence type="ECO:0000259" key="6">
    <source>
        <dbReference type="Pfam" id="PF01284"/>
    </source>
</evidence>
<feature type="domain" description="MARVEL" evidence="6">
    <location>
        <begin position="13"/>
        <end position="157"/>
    </location>
</feature>
<keyword evidence="4 5" id="KW-0472">Membrane</keyword>
<evidence type="ECO:0000256" key="5">
    <source>
        <dbReference type="SAM" id="Phobius"/>
    </source>
</evidence>
<gene>
    <name evidence="7" type="ORF">P43SY_012036</name>
</gene>
<feature type="transmembrane region" description="Helical" evidence="5">
    <location>
        <begin position="136"/>
        <end position="157"/>
    </location>
</feature>
<dbReference type="GO" id="GO:0016020">
    <property type="term" value="C:membrane"/>
    <property type="evidence" value="ECO:0007669"/>
    <property type="project" value="UniProtKB-SubCell"/>
</dbReference>
<comment type="subcellular location">
    <subcellularLocation>
        <location evidence="1">Membrane</location>
        <topology evidence="1">Multi-pass membrane protein</topology>
    </subcellularLocation>
</comment>
<evidence type="ECO:0000313" key="7">
    <source>
        <dbReference type="EMBL" id="KAJ0390712.1"/>
    </source>
</evidence>
<evidence type="ECO:0000256" key="3">
    <source>
        <dbReference type="ARBA" id="ARBA00022989"/>
    </source>
</evidence>